<dbReference type="Pfam" id="PF07693">
    <property type="entry name" value="KAP_NTPase"/>
    <property type="match status" value="1"/>
</dbReference>
<dbReference type="InterPro" id="IPR027417">
    <property type="entry name" value="P-loop_NTPase"/>
</dbReference>
<sequence length="420" mass="48604">MEKADIQLTDNNIDEILKADATGRNKDINHLLNFLTLQDNSWSIAIDGSWGSGKTFFVKQCQYVLDLTSSANSNKKNIDITNIDTTTINNHNFKTVYFDAWTHDSEEDPIASILKSMISTDWISTSEESFQKVLDIGLNITDLIAGTNFKKFVDNWKKQENNLDKLKQDFNKALSKLTSNNEKLIIFVDELDRCKPTYAVKVLERIKHYFNNDKVTFIISTDLYQLQNTVKRYYGEGFDGYGYLDRFFDIVFTIPEPDIEKYIEYKKSLLPSDVYNKSTFIYNFIYDLIRNFSFSIRQVNHLCLKINSATYNFIAYLSRTGSDSESFGRGLIYQFILPFMCALKQKNINAYNSFIIGKASNEILNLLSNSSALNSYFRMKVDTNKIDVKSEIEKLYHMIFTDNFTSKDAEVLIMNVVRNN</sequence>
<dbReference type="Proteomes" id="UP000759256">
    <property type="component" value="Unassembled WGS sequence"/>
</dbReference>
<dbReference type="EMBL" id="DYVK01000052">
    <property type="protein sequence ID" value="HJG15550.1"/>
    <property type="molecule type" value="Genomic_DNA"/>
</dbReference>
<name>A0A921ICE6_9LACO</name>
<dbReference type="Gene3D" id="3.40.50.300">
    <property type="entry name" value="P-loop containing nucleotide triphosphate hydrolases"/>
    <property type="match status" value="1"/>
</dbReference>
<evidence type="ECO:0000259" key="1">
    <source>
        <dbReference type="Pfam" id="PF07693"/>
    </source>
</evidence>
<comment type="caution">
    <text evidence="2">The sequence shown here is derived from an EMBL/GenBank/DDBJ whole genome shotgun (WGS) entry which is preliminary data.</text>
</comment>
<dbReference type="AlphaFoldDB" id="A0A921ICE6"/>
<organism evidence="2 3">
    <name type="scientific">Ligilactobacillus salivarius</name>
    <dbReference type="NCBI Taxonomy" id="1624"/>
    <lineage>
        <taxon>Bacteria</taxon>
        <taxon>Bacillati</taxon>
        <taxon>Bacillota</taxon>
        <taxon>Bacilli</taxon>
        <taxon>Lactobacillales</taxon>
        <taxon>Lactobacillaceae</taxon>
        <taxon>Ligilactobacillus</taxon>
    </lineage>
</organism>
<evidence type="ECO:0000313" key="2">
    <source>
        <dbReference type="EMBL" id="HJG15550.1"/>
    </source>
</evidence>
<dbReference type="InterPro" id="IPR011646">
    <property type="entry name" value="KAP_P-loop"/>
</dbReference>
<dbReference type="SUPFAM" id="SSF52540">
    <property type="entry name" value="P-loop containing nucleoside triphosphate hydrolases"/>
    <property type="match status" value="1"/>
</dbReference>
<reference evidence="2" key="1">
    <citation type="journal article" date="2021" name="PeerJ">
        <title>Extensive microbial diversity within the chicken gut microbiome revealed by metagenomics and culture.</title>
        <authorList>
            <person name="Gilroy R."/>
            <person name="Ravi A."/>
            <person name="Getino M."/>
            <person name="Pursley I."/>
            <person name="Horton D.L."/>
            <person name="Alikhan N.F."/>
            <person name="Baker D."/>
            <person name="Gharbi K."/>
            <person name="Hall N."/>
            <person name="Watson M."/>
            <person name="Adriaenssens E.M."/>
            <person name="Foster-Nyarko E."/>
            <person name="Jarju S."/>
            <person name="Secka A."/>
            <person name="Antonio M."/>
            <person name="Oren A."/>
            <person name="Chaudhuri R.R."/>
            <person name="La Ragione R."/>
            <person name="Hildebrand F."/>
            <person name="Pallen M.J."/>
        </authorList>
    </citation>
    <scope>NUCLEOTIDE SEQUENCE</scope>
    <source>
        <strain evidence="2">CHK189-29639</strain>
    </source>
</reference>
<proteinExistence type="predicted"/>
<protein>
    <submittedName>
        <fullName evidence="2">KAP family NTPase</fullName>
    </submittedName>
</protein>
<feature type="domain" description="KAP NTPase" evidence="1">
    <location>
        <begin position="29"/>
        <end position="306"/>
    </location>
</feature>
<gene>
    <name evidence="2" type="ORF">K8V06_05350</name>
</gene>
<accession>A0A921ICE6</accession>
<evidence type="ECO:0000313" key="3">
    <source>
        <dbReference type="Proteomes" id="UP000759256"/>
    </source>
</evidence>
<reference evidence="2" key="2">
    <citation type="submission" date="2021-09" db="EMBL/GenBank/DDBJ databases">
        <authorList>
            <person name="Gilroy R."/>
        </authorList>
    </citation>
    <scope>NUCLEOTIDE SEQUENCE</scope>
    <source>
        <strain evidence="2">CHK189-29639</strain>
    </source>
</reference>